<accession>A0AAD5ANZ7</accession>
<gene>
    <name evidence="1" type="ORF">C0J50_20764</name>
</gene>
<keyword evidence="2" id="KW-1185">Reference proteome</keyword>
<sequence>MMLLICRKRRNDGPEGAERNEKDAPFPDVWNFTIIRIDMNNNIVDYVDLENILLFLEDNYLNTLQKIFSRNDENSIFVNVKNRFLKMLDKKTAEYINEYENRQHAFVFFKRKGVSKSEFIIDIKGPYVPRCKGKLHSEDFIIEEIEGLINDDLLEIWIYTLNNPCLGRKNHRPCMYNLIKFSEKHPDLKMYIGFSKYYIFISKIDRFCKQAGKQITFDSRFCFTSNNFDSDSVETCKVHNEKGAETSAELLSTPREKIKERNENIDRIKSENDESVGLSVEEELNRYVVLTFLNDFQGRYSNLKFFHLPINQCLNSTNSDNWANLANEE</sequence>
<dbReference type="Pfam" id="PF18749">
    <property type="entry name" value="SNAD3"/>
    <property type="match status" value="1"/>
</dbReference>
<evidence type="ECO:0000313" key="2">
    <source>
        <dbReference type="Proteomes" id="UP001205998"/>
    </source>
</evidence>
<dbReference type="AlphaFoldDB" id="A0AAD5ANZ7"/>
<dbReference type="InterPro" id="IPR040820">
    <property type="entry name" value="SNAD3"/>
</dbReference>
<organism evidence="1 2">
    <name type="scientific">Silurus asotus</name>
    <name type="common">Amur catfish</name>
    <name type="synonym">Parasilurus asotus</name>
    <dbReference type="NCBI Taxonomy" id="30991"/>
    <lineage>
        <taxon>Eukaryota</taxon>
        <taxon>Metazoa</taxon>
        <taxon>Chordata</taxon>
        <taxon>Craniata</taxon>
        <taxon>Vertebrata</taxon>
        <taxon>Euteleostomi</taxon>
        <taxon>Actinopterygii</taxon>
        <taxon>Neopterygii</taxon>
        <taxon>Teleostei</taxon>
        <taxon>Ostariophysi</taxon>
        <taxon>Siluriformes</taxon>
        <taxon>Siluridae</taxon>
        <taxon>Silurus</taxon>
    </lineage>
</organism>
<proteinExistence type="predicted"/>
<name>A0AAD5ANZ7_SILAS</name>
<evidence type="ECO:0000313" key="1">
    <source>
        <dbReference type="EMBL" id="KAI5619665.1"/>
    </source>
</evidence>
<comment type="caution">
    <text evidence="1">The sequence shown here is derived from an EMBL/GenBank/DDBJ whole genome shotgun (WGS) entry which is preliminary data.</text>
</comment>
<dbReference type="Proteomes" id="UP001205998">
    <property type="component" value="Unassembled WGS sequence"/>
</dbReference>
<reference evidence="1" key="1">
    <citation type="submission" date="2018-07" db="EMBL/GenBank/DDBJ databases">
        <title>Comparative genomics of catfishes provides insights into carnivory and benthic adaptation.</title>
        <authorList>
            <person name="Zhang Y."/>
            <person name="Wang D."/>
            <person name="Peng Z."/>
            <person name="Zheng S."/>
            <person name="Shao F."/>
            <person name="Tao W."/>
        </authorList>
    </citation>
    <scope>NUCLEOTIDE SEQUENCE</scope>
    <source>
        <strain evidence="1">Chongqing</strain>
    </source>
</reference>
<dbReference type="Gene3D" id="3.40.140.10">
    <property type="entry name" value="Cytidine Deaminase, domain 2"/>
    <property type="match status" value="1"/>
</dbReference>
<protein>
    <submittedName>
        <fullName evidence="1">Uncharacterized protein</fullName>
    </submittedName>
</protein>
<dbReference type="EMBL" id="MU551664">
    <property type="protein sequence ID" value="KAI5619665.1"/>
    <property type="molecule type" value="Genomic_DNA"/>
</dbReference>